<evidence type="ECO:0000313" key="2">
    <source>
        <dbReference type="Proteomes" id="UP000474024"/>
    </source>
</evidence>
<keyword evidence="2" id="KW-1185">Reference proteome</keyword>
<proteinExistence type="predicted"/>
<reference evidence="1 2" key="1">
    <citation type="submission" date="2019-08" db="EMBL/GenBank/DDBJ databases">
        <title>In-depth cultivation of the pig gut microbiome towards novel bacterial diversity and tailored functional studies.</title>
        <authorList>
            <person name="Wylensek D."/>
            <person name="Hitch T.C.A."/>
            <person name="Clavel T."/>
        </authorList>
    </citation>
    <scope>NUCLEOTIDE SEQUENCE [LARGE SCALE GENOMIC DNA]</scope>
    <source>
        <strain evidence="1 2">MUC/MUC-530-WT-4D</strain>
    </source>
</reference>
<comment type="caution">
    <text evidence="1">The sequence shown here is derived from an EMBL/GenBank/DDBJ whole genome shotgun (WGS) entry which is preliminary data.</text>
</comment>
<gene>
    <name evidence="1" type="ORF">FYJ75_03465</name>
</gene>
<evidence type="ECO:0000313" key="1">
    <source>
        <dbReference type="EMBL" id="MST74096.1"/>
    </source>
</evidence>
<protein>
    <submittedName>
        <fullName evidence="1">Uncharacterized protein</fullName>
    </submittedName>
</protein>
<dbReference type="Proteomes" id="UP000474024">
    <property type="component" value="Unassembled WGS sequence"/>
</dbReference>
<accession>A0A6L5YQF4</accession>
<name>A0A6L5YQF4_9FIRM</name>
<dbReference type="AlphaFoldDB" id="A0A6L5YQF4"/>
<dbReference type="EMBL" id="VUNI01000003">
    <property type="protein sequence ID" value="MST74096.1"/>
    <property type="molecule type" value="Genomic_DNA"/>
</dbReference>
<organism evidence="1 2">
    <name type="scientific">Roseburia porci</name>
    <dbReference type="NCBI Taxonomy" id="2605790"/>
    <lineage>
        <taxon>Bacteria</taxon>
        <taxon>Bacillati</taxon>
        <taxon>Bacillota</taxon>
        <taxon>Clostridia</taxon>
        <taxon>Lachnospirales</taxon>
        <taxon>Lachnospiraceae</taxon>
        <taxon>Roseburia</taxon>
    </lineage>
</organism>
<sequence>MGMKIEKDEFKAYRNDASFFICTNHIISEIKIIIKWRIYDMVQKEDEKGLRIRKKSIEICNFNDYKTQIEKNRIFQNAKKLAQKTGKKEIFIPLRECLNEKEKTKRDSFLKEKCELYMDSLGRGSAHLFL</sequence>